<evidence type="ECO:0000313" key="4">
    <source>
        <dbReference type="Proteomes" id="UP000436088"/>
    </source>
</evidence>
<dbReference type="Proteomes" id="UP000436088">
    <property type="component" value="Unassembled WGS sequence"/>
</dbReference>
<keyword evidence="1" id="KW-0677">Repeat</keyword>
<protein>
    <submittedName>
        <fullName evidence="3">Uncharacterized protein</fullName>
    </submittedName>
</protein>
<name>A0A6A3B6H3_HIBSY</name>
<keyword evidence="2" id="KW-0041">Annexin</keyword>
<dbReference type="SUPFAM" id="SSF47874">
    <property type="entry name" value="Annexin"/>
    <property type="match status" value="1"/>
</dbReference>
<dbReference type="EMBL" id="VEPZ02000905">
    <property type="protein sequence ID" value="KAE8711873.1"/>
    <property type="molecule type" value="Genomic_DNA"/>
</dbReference>
<dbReference type="SMART" id="SM00335">
    <property type="entry name" value="ANX"/>
    <property type="match status" value="1"/>
</dbReference>
<organism evidence="3 4">
    <name type="scientific">Hibiscus syriacus</name>
    <name type="common">Rose of Sharon</name>
    <dbReference type="NCBI Taxonomy" id="106335"/>
    <lineage>
        <taxon>Eukaryota</taxon>
        <taxon>Viridiplantae</taxon>
        <taxon>Streptophyta</taxon>
        <taxon>Embryophyta</taxon>
        <taxon>Tracheophyta</taxon>
        <taxon>Spermatophyta</taxon>
        <taxon>Magnoliopsida</taxon>
        <taxon>eudicotyledons</taxon>
        <taxon>Gunneridae</taxon>
        <taxon>Pentapetalae</taxon>
        <taxon>rosids</taxon>
        <taxon>malvids</taxon>
        <taxon>Malvales</taxon>
        <taxon>Malvaceae</taxon>
        <taxon>Malvoideae</taxon>
        <taxon>Hibiscus</taxon>
    </lineage>
</organism>
<dbReference type="Gene3D" id="1.10.220.10">
    <property type="entry name" value="Annexin"/>
    <property type="match status" value="1"/>
</dbReference>
<dbReference type="GO" id="GO:0005509">
    <property type="term" value="F:calcium ion binding"/>
    <property type="evidence" value="ECO:0007669"/>
    <property type="project" value="InterPro"/>
</dbReference>
<accession>A0A6A3B6H3</accession>
<keyword evidence="4" id="KW-1185">Reference proteome</keyword>
<comment type="caution">
    <text evidence="3">The sequence shown here is derived from an EMBL/GenBank/DDBJ whole genome shotgun (WGS) entry which is preliminary data.</text>
</comment>
<dbReference type="Pfam" id="PF00191">
    <property type="entry name" value="Annexin"/>
    <property type="match status" value="1"/>
</dbReference>
<dbReference type="GO" id="GO:0005544">
    <property type="term" value="F:calcium-dependent phospholipid binding"/>
    <property type="evidence" value="ECO:0007669"/>
    <property type="project" value="InterPro"/>
</dbReference>
<proteinExistence type="predicted"/>
<reference evidence="3" key="1">
    <citation type="submission" date="2019-09" db="EMBL/GenBank/DDBJ databases">
        <title>Draft genome information of white flower Hibiscus syriacus.</title>
        <authorList>
            <person name="Kim Y.-M."/>
        </authorList>
    </citation>
    <scope>NUCLEOTIDE SEQUENCE [LARGE SCALE GENOMIC DNA]</scope>
    <source>
        <strain evidence="3">YM2019G1</strain>
    </source>
</reference>
<sequence length="80" mass="9260">MATVAVIQFKKMQKLFGRNAVQRRQIRQPYQDLYQQHLIKRLENELSGDFEGILLVPAVSYTIPTQNQSPPSCLNIKRSD</sequence>
<gene>
    <name evidence="3" type="ORF">F3Y22_tig00110270pilonHSYRG00004</name>
</gene>
<dbReference type="AlphaFoldDB" id="A0A6A3B6H3"/>
<evidence type="ECO:0000256" key="1">
    <source>
        <dbReference type="ARBA" id="ARBA00022737"/>
    </source>
</evidence>
<evidence type="ECO:0000256" key="2">
    <source>
        <dbReference type="ARBA" id="ARBA00023216"/>
    </source>
</evidence>
<evidence type="ECO:0000313" key="3">
    <source>
        <dbReference type="EMBL" id="KAE8711873.1"/>
    </source>
</evidence>
<dbReference type="InterPro" id="IPR018502">
    <property type="entry name" value="Annexin_repeat"/>
</dbReference>
<dbReference type="InterPro" id="IPR037104">
    <property type="entry name" value="Annexin_sf"/>
</dbReference>